<dbReference type="PANTHER" id="PTHR43004">
    <property type="entry name" value="TRK SYSTEM POTASSIUM UPTAKE PROTEIN"/>
    <property type="match status" value="1"/>
</dbReference>
<dbReference type="AlphaFoldDB" id="A0A1W7CYS4"/>
<protein>
    <submittedName>
        <fullName evidence="5">Monooxygenase</fullName>
    </submittedName>
</protein>
<dbReference type="PRINTS" id="PR00420">
    <property type="entry name" value="RNGMNOXGNASE"/>
</dbReference>
<sequence>MTGGDADVLIVGGGPTGLLAACELLRRGVRVRVVDRAARPTAVPKALSVWPRVRDILTDLGIGEEVRRVSVPVRAFRYFSDRRPVASLTFTDDLAARQLPQYETERLLTERLHELGGKVEREVRLLCLDDVDFSGRVEPGGTVTAVLERADGAVERFAVPFVVGADGAGSAVRGQLGTGFEGTTYEMAFGLVDTRIEGRLPADEIAYYQSRAGTLVVVPQPDGVFRFLSLLPGGGAMSRAAMQEIIDTRGPRGVRITEPVWETTFRVHARRATEFRRGRVFLAGDAAHVHSPAGGQGMNNGLQDAHNLAWKLAAVLHGHSPAALLDSYGTERAEATRRIVRDTDLHTRALTARTPARVTMRDTAFALLDRSGAADRLYAPVMAGRRLAYAVERDSQLPASRRCRARGRLPGVPAPGAVFPRRAALRLGTAGPAADPTAWTLLLRPPEGDGGWLTEVGHVVERRPRLRVLWRGLVGETGEGVCGSAGYYLLRPDGHIAAHGHAGDLGRLERELGLALTPAPR</sequence>
<feature type="domain" description="FAD-binding" evidence="4">
    <location>
        <begin position="5"/>
        <end position="342"/>
    </location>
</feature>
<dbReference type="GO" id="GO:0071949">
    <property type="term" value="F:FAD binding"/>
    <property type="evidence" value="ECO:0007669"/>
    <property type="project" value="InterPro"/>
</dbReference>
<accession>A0A1W7CYS4</accession>
<dbReference type="KEGG" id="smao:CAG99_15065"/>
<evidence type="ECO:0000256" key="2">
    <source>
        <dbReference type="ARBA" id="ARBA00022630"/>
    </source>
</evidence>
<evidence type="ECO:0000256" key="1">
    <source>
        <dbReference type="ARBA" id="ARBA00001974"/>
    </source>
</evidence>
<reference evidence="5 6" key="1">
    <citation type="submission" date="2017-05" db="EMBL/GenBank/DDBJ databases">
        <title>Complete genome sequence of Streptomyces sp. SCSIO 03032 revealed the diverse biosynthetic pathways for its bioactive secondary metabolites.</title>
        <authorList>
            <person name="Ma L."/>
            <person name="Zhu Y."/>
            <person name="Zhang W."/>
            <person name="Zhang G."/>
            <person name="Tian X."/>
            <person name="Zhang S."/>
            <person name="Zhang C."/>
        </authorList>
    </citation>
    <scope>NUCLEOTIDE SEQUENCE [LARGE SCALE GENOMIC DNA]</scope>
    <source>
        <strain evidence="5 6">SCSIO 03032</strain>
    </source>
</reference>
<dbReference type="Proteomes" id="UP000194218">
    <property type="component" value="Chromosome"/>
</dbReference>
<evidence type="ECO:0000313" key="6">
    <source>
        <dbReference type="Proteomes" id="UP000194218"/>
    </source>
</evidence>
<dbReference type="RefSeq" id="WP_086159864.1">
    <property type="nucleotide sequence ID" value="NZ_CP021121.1"/>
</dbReference>
<dbReference type="OrthoDB" id="8670884at2"/>
<dbReference type="Pfam" id="PF01494">
    <property type="entry name" value="FAD_binding_3"/>
    <property type="match status" value="1"/>
</dbReference>
<organism evidence="5 6">
    <name type="scientific">Streptomyces marincola</name>
    <dbReference type="NCBI Taxonomy" id="2878388"/>
    <lineage>
        <taxon>Bacteria</taxon>
        <taxon>Bacillati</taxon>
        <taxon>Actinomycetota</taxon>
        <taxon>Actinomycetes</taxon>
        <taxon>Kitasatosporales</taxon>
        <taxon>Streptomycetaceae</taxon>
        <taxon>Streptomyces</taxon>
    </lineage>
</organism>
<dbReference type="InterPro" id="IPR002938">
    <property type="entry name" value="FAD-bd"/>
</dbReference>
<keyword evidence="5" id="KW-0503">Monooxygenase</keyword>
<dbReference type="SUPFAM" id="SSF51905">
    <property type="entry name" value="FAD/NAD(P)-binding domain"/>
    <property type="match status" value="1"/>
</dbReference>
<dbReference type="Gene3D" id="3.30.70.2450">
    <property type="match status" value="1"/>
</dbReference>
<evidence type="ECO:0000259" key="4">
    <source>
        <dbReference type="Pfam" id="PF01494"/>
    </source>
</evidence>
<keyword evidence="2" id="KW-0285">Flavoprotein</keyword>
<dbReference type="EMBL" id="CP021121">
    <property type="protein sequence ID" value="ARQ70001.1"/>
    <property type="molecule type" value="Genomic_DNA"/>
</dbReference>
<dbReference type="Gene3D" id="3.50.50.60">
    <property type="entry name" value="FAD/NAD(P)-binding domain"/>
    <property type="match status" value="1"/>
</dbReference>
<keyword evidence="5" id="KW-0560">Oxidoreductase</keyword>
<comment type="cofactor">
    <cofactor evidence="1">
        <name>FAD</name>
        <dbReference type="ChEBI" id="CHEBI:57692"/>
    </cofactor>
</comment>
<dbReference type="GO" id="GO:0016709">
    <property type="term" value="F:oxidoreductase activity, acting on paired donors, with incorporation or reduction of molecular oxygen, NAD(P)H as one donor, and incorporation of one atom of oxygen"/>
    <property type="evidence" value="ECO:0007669"/>
    <property type="project" value="UniProtKB-ARBA"/>
</dbReference>
<proteinExistence type="predicted"/>
<evidence type="ECO:0000313" key="5">
    <source>
        <dbReference type="EMBL" id="ARQ70001.1"/>
    </source>
</evidence>
<dbReference type="PANTHER" id="PTHR43004:SF19">
    <property type="entry name" value="BINDING MONOOXYGENASE, PUTATIVE (JCVI)-RELATED"/>
    <property type="match status" value="1"/>
</dbReference>
<name>A0A1W7CYS4_9ACTN</name>
<evidence type="ECO:0000256" key="3">
    <source>
        <dbReference type="ARBA" id="ARBA00022827"/>
    </source>
</evidence>
<gene>
    <name evidence="5" type="ORF">CAG99_15065</name>
</gene>
<dbReference type="InterPro" id="IPR036188">
    <property type="entry name" value="FAD/NAD-bd_sf"/>
</dbReference>
<keyword evidence="6" id="KW-1185">Reference proteome</keyword>
<dbReference type="InterPro" id="IPR050641">
    <property type="entry name" value="RIFMO-like"/>
</dbReference>
<keyword evidence="3" id="KW-0274">FAD</keyword>